<evidence type="ECO:0000313" key="2">
    <source>
        <dbReference type="Proteomes" id="UP000005237"/>
    </source>
</evidence>
<name>A0A8R1E9K0_CAEJA</name>
<organism evidence="1 2">
    <name type="scientific">Caenorhabditis japonica</name>
    <dbReference type="NCBI Taxonomy" id="281687"/>
    <lineage>
        <taxon>Eukaryota</taxon>
        <taxon>Metazoa</taxon>
        <taxon>Ecdysozoa</taxon>
        <taxon>Nematoda</taxon>
        <taxon>Chromadorea</taxon>
        <taxon>Rhabditida</taxon>
        <taxon>Rhabditina</taxon>
        <taxon>Rhabditomorpha</taxon>
        <taxon>Rhabditoidea</taxon>
        <taxon>Rhabditidae</taxon>
        <taxon>Peloderinae</taxon>
        <taxon>Caenorhabditis</taxon>
    </lineage>
</organism>
<protein>
    <submittedName>
        <fullName evidence="1">Uncharacterized protein</fullName>
    </submittedName>
</protein>
<reference evidence="1" key="2">
    <citation type="submission" date="2022-06" db="UniProtKB">
        <authorList>
            <consortium name="EnsemblMetazoa"/>
        </authorList>
    </citation>
    <scope>IDENTIFICATION</scope>
    <source>
        <strain evidence="1">DF5081</strain>
    </source>
</reference>
<dbReference type="Proteomes" id="UP000005237">
    <property type="component" value="Unassembled WGS sequence"/>
</dbReference>
<proteinExistence type="predicted"/>
<reference evidence="2" key="1">
    <citation type="submission" date="2010-08" db="EMBL/GenBank/DDBJ databases">
        <authorList>
            <consortium name="Caenorhabditis japonica Sequencing Consortium"/>
            <person name="Wilson R.K."/>
        </authorList>
    </citation>
    <scope>NUCLEOTIDE SEQUENCE [LARGE SCALE GENOMIC DNA]</scope>
    <source>
        <strain evidence="2">DF5081</strain>
    </source>
</reference>
<dbReference type="AlphaFoldDB" id="A0A8R1E9K0"/>
<sequence>MCTPDDVVNPGGQGELIHLNLLLFPSRWLKASTWCIDREMTYLMLFLMLYNYPHQPHTYLLISLPN</sequence>
<dbReference type="EnsemblMetazoa" id="CJA30703.1">
    <property type="protein sequence ID" value="CJA30703.1"/>
    <property type="gene ID" value="WBGene00206550"/>
</dbReference>
<accession>A0A8R1E9K0</accession>
<evidence type="ECO:0000313" key="1">
    <source>
        <dbReference type="EnsemblMetazoa" id="CJA30703.1"/>
    </source>
</evidence>
<keyword evidence="2" id="KW-1185">Reference proteome</keyword>